<gene>
    <name evidence="3" type="ORF">DMT42_04405</name>
</gene>
<feature type="domain" description="AB hydrolase-1" evidence="1">
    <location>
        <begin position="4"/>
        <end position="240"/>
    </location>
</feature>
<dbReference type="InterPro" id="IPR049492">
    <property type="entry name" value="BD-FAE-like_dom"/>
</dbReference>
<feature type="domain" description="BD-FAE-like" evidence="2">
    <location>
        <begin position="283"/>
        <end position="383"/>
    </location>
</feature>
<dbReference type="InterPro" id="IPR052897">
    <property type="entry name" value="Sec-Metab_Biosynth_Hydrolase"/>
</dbReference>
<dbReference type="EMBL" id="CP029788">
    <property type="protein sequence ID" value="AWT41622.1"/>
    <property type="molecule type" value="Genomic_DNA"/>
</dbReference>
<organism evidence="3 4">
    <name type="scientific">Streptomyces actuosus</name>
    <dbReference type="NCBI Taxonomy" id="1885"/>
    <lineage>
        <taxon>Bacteria</taxon>
        <taxon>Bacillati</taxon>
        <taxon>Actinomycetota</taxon>
        <taxon>Actinomycetes</taxon>
        <taxon>Kitasatosporales</taxon>
        <taxon>Streptomycetaceae</taxon>
        <taxon>Streptomyces</taxon>
    </lineage>
</organism>
<keyword evidence="3" id="KW-0378">Hydrolase</keyword>
<sequence>MTAFVLVPGMFTDAHVWEATAARLVAAGAEAYPVTLGGPPGPADLEAHIAQVAEAIDTAGPEQQVVLVAHDYGAHPALGAADRRAGRVARIVFVDAGLPRNGVPALAAVPDEELRTRLAGRAGAGEGDGVLAPPAGPEEWRRWGSTAGVAPEALDRLTALARPQPLATLFQPLRLTGAVASVPTTGVLCTGNGVDIGMIQRLVDFGDPALQALASPAVSFFELPTGHWPMLSSPAELAEVLLRAAAGEGHRLTPAGAGQPPAHLRPFALEVPDVPRDRHGDVDLYVPSGAEGPLPAVLFVHGGPVPAGARPSPRDWPTLTGHARSVAARGAVGVTFDHGLHDVTAYPRAAEDVAAAVELVRADPRVDAERIALWFFSGGGLLSADWLARPPAWLRCVAFSYPVLAPLPNWGLPEGISRPVTAVGGAGDLPLVLLRAGLEASELAAGVEEFRAAAKDGGARLEVIDVPHGHHGFESLDPVEEWSGPLHAALGAVVAHLTE</sequence>
<evidence type="ECO:0000259" key="2">
    <source>
        <dbReference type="Pfam" id="PF20434"/>
    </source>
</evidence>
<proteinExistence type="predicted"/>
<dbReference type="InterPro" id="IPR029058">
    <property type="entry name" value="AB_hydrolase_fold"/>
</dbReference>
<dbReference type="GO" id="GO:0016787">
    <property type="term" value="F:hydrolase activity"/>
    <property type="evidence" value="ECO:0007669"/>
    <property type="project" value="UniProtKB-KW"/>
</dbReference>
<reference evidence="3 4" key="1">
    <citation type="submission" date="2018-06" db="EMBL/GenBank/DDBJ databases">
        <title>The complete genome sequence of a nosiheptide producer Streptomyces actuosus ATCC 25421: deducing the ability of producing a new class III lantibiotics.</title>
        <authorList>
            <person name="Liu W."/>
            <person name="Sun F."/>
            <person name="Hu Y."/>
        </authorList>
    </citation>
    <scope>NUCLEOTIDE SEQUENCE [LARGE SCALE GENOMIC DNA]</scope>
    <source>
        <strain evidence="3 4">ATCC 25421</strain>
    </source>
</reference>
<dbReference type="RefSeq" id="WP_110626558.1">
    <property type="nucleotide sequence ID" value="NZ_CP029788.1"/>
</dbReference>
<protein>
    <submittedName>
        <fullName evidence="3">Alpha/beta hydrolase</fullName>
    </submittedName>
</protein>
<dbReference type="Pfam" id="PF12697">
    <property type="entry name" value="Abhydrolase_6"/>
    <property type="match status" value="1"/>
</dbReference>
<dbReference type="KEGG" id="sact:DMT42_04405"/>
<dbReference type="Proteomes" id="UP000247634">
    <property type="component" value="Chromosome"/>
</dbReference>
<keyword evidence="4" id="KW-1185">Reference proteome</keyword>
<evidence type="ECO:0000313" key="4">
    <source>
        <dbReference type="Proteomes" id="UP000247634"/>
    </source>
</evidence>
<dbReference type="OrthoDB" id="9773549at2"/>
<evidence type="ECO:0000313" key="3">
    <source>
        <dbReference type="EMBL" id="AWT41622.1"/>
    </source>
</evidence>
<dbReference type="SUPFAM" id="SSF53474">
    <property type="entry name" value="alpha/beta-Hydrolases"/>
    <property type="match status" value="2"/>
</dbReference>
<dbReference type="PANTHER" id="PTHR37017:SF11">
    <property type="entry name" value="ESTERASE_LIPASE_THIOESTERASE DOMAIN-CONTAINING PROTEIN"/>
    <property type="match status" value="1"/>
</dbReference>
<dbReference type="InterPro" id="IPR000073">
    <property type="entry name" value="AB_hydrolase_1"/>
</dbReference>
<name>A0A2U9NWE1_STRAS</name>
<accession>A0A2U9NWE1</accession>
<dbReference type="PANTHER" id="PTHR37017">
    <property type="entry name" value="AB HYDROLASE-1 DOMAIN-CONTAINING PROTEIN-RELATED"/>
    <property type="match status" value="1"/>
</dbReference>
<dbReference type="Gene3D" id="3.40.50.1820">
    <property type="entry name" value="alpha/beta hydrolase"/>
    <property type="match status" value="2"/>
</dbReference>
<evidence type="ECO:0000259" key="1">
    <source>
        <dbReference type="Pfam" id="PF12697"/>
    </source>
</evidence>
<dbReference type="Pfam" id="PF20434">
    <property type="entry name" value="BD-FAE"/>
    <property type="match status" value="1"/>
</dbReference>
<dbReference type="AlphaFoldDB" id="A0A2U9NWE1"/>